<dbReference type="Proteomes" id="UP000680045">
    <property type="component" value="Unassembled WGS sequence"/>
</dbReference>
<reference evidence="2" key="1">
    <citation type="submission" date="2021-04" db="EMBL/GenBank/DDBJ databases">
        <title>Whole genome sequencing of Enterococci isolates from hospitalized patients.</title>
        <authorList>
            <person name="Ogoti B.M."/>
            <person name="Onyambu F.G."/>
        </authorList>
    </citation>
    <scope>NUCLEOTIDE SEQUENCE</scope>
    <source>
        <strain evidence="2">242</strain>
    </source>
</reference>
<dbReference type="EMBL" id="JAGTPW010000038">
    <property type="protein sequence ID" value="MBR8645495.1"/>
    <property type="molecule type" value="Genomic_DNA"/>
</dbReference>
<dbReference type="AlphaFoldDB" id="A0A941J7C0"/>
<feature type="domain" description="UbiC transcription regulator-associated" evidence="1">
    <location>
        <begin position="2"/>
        <end position="60"/>
    </location>
</feature>
<dbReference type="GO" id="GO:0006355">
    <property type="term" value="P:regulation of DNA-templated transcription"/>
    <property type="evidence" value="ECO:0007669"/>
    <property type="project" value="InterPro"/>
</dbReference>
<dbReference type="InterPro" id="IPR011663">
    <property type="entry name" value="UTRA"/>
</dbReference>
<dbReference type="InterPro" id="IPR028978">
    <property type="entry name" value="Chorismate_lyase_/UTRA_dom_sf"/>
</dbReference>
<comment type="caution">
    <text evidence="2">The sequence shown here is derived from an EMBL/GenBank/DDBJ whole genome shotgun (WGS) entry which is preliminary data.</text>
</comment>
<gene>
    <name evidence="2" type="ORF">KEH51_19460</name>
</gene>
<protein>
    <submittedName>
        <fullName evidence="2">UTRA domain-containing protein</fullName>
    </submittedName>
</protein>
<dbReference type="Pfam" id="PF07702">
    <property type="entry name" value="UTRA"/>
    <property type="match status" value="1"/>
</dbReference>
<dbReference type="SUPFAM" id="SSF64288">
    <property type="entry name" value="Chorismate lyase-like"/>
    <property type="match status" value="1"/>
</dbReference>
<dbReference type="GO" id="GO:0003677">
    <property type="term" value="F:DNA binding"/>
    <property type="evidence" value="ECO:0007669"/>
    <property type="project" value="InterPro"/>
</dbReference>
<sequence length="87" mass="10429">MAKLLDLTDDGKVWKVFRIRQINGKKIILDKDYFKSEFVSNLSKEILRIRFMDISKRNSGSRLVFQIRKLPWSHAVKKINNYWTLKT</sequence>
<evidence type="ECO:0000313" key="2">
    <source>
        <dbReference type="EMBL" id="MBR8645495.1"/>
    </source>
</evidence>
<evidence type="ECO:0000259" key="1">
    <source>
        <dbReference type="Pfam" id="PF07702"/>
    </source>
</evidence>
<dbReference type="Gene3D" id="3.40.1410.10">
    <property type="entry name" value="Chorismate lyase-like"/>
    <property type="match status" value="1"/>
</dbReference>
<accession>A0A941J7C0</accession>
<proteinExistence type="predicted"/>
<name>A0A941J7C0_9BACI</name>
<organism evidence="2 3">
    <name type="scientific">Peribacillus frigoritolerans</name>
    <dbReference type="NCBI Taxonomy" id="450367"/>
    <lineage>
        <taxon>Bacteria</taxon>
        <taxon>Bacillati</taxon>
        <taxon>Bacillota</taxon>
        <taxon>Bacilli</taxon>
        <taxon>Bacillales</taxon>
        <taxon>Bacillaceae</taxon>
        <taxon>Peribacillus</taxon>
    </lineage>
</organism>
<evidence type="ECO:0000313" key="3">
    <source>
        <dbReference type="Proteomes" id="UP000680045"/>
    </source>
</evidence>